<dbReference type="PANTHER" id="PTHR24347">
    <property type="entry name" value="SERINE/THREONINE-PROTEIN KINASE"/>
    <property type="match status" value="1"/>
</dbReference>
<reference evidence="5" key="2">
    <citation type="submission" date="2023-05" db="EMBL/GenBank/DDBJ databases">
        <authorList>
            <consortium name="Lawrence Berkeley National Laboratory"/>
            <person name="Steindorff A."/>
            <person name="Hensen N."/>
            <person name="Bonometti L."/>
            <person name="Westerberg I."/>
            <person name="Brannstrom I.O."/>
            <person name="Guillou S."/>
            <person name="Cros-Aarteil S."/>
            <person name="Calhoun S."/>
            <person name="Haridas S."/>
            <person name="Kuo A."/>
            <person name="Mondo S."/>
            <person name="Pangilinan J."/>
            <person name="Riley R."/>
            <person name="Labutti K."/>
            <person name="Andreopoulos B."/>
            <person name="Lipzen A."/>
            <person name="Chen C."/>
            <person name="Yanf M."/>
            <person name="Daum C."/>
            <person name="Ng V."/>
            <person name="Clum A."/>
            <person name="Ohm R."/>
            <person name="Martin F."/>
            <person name="Silar P."/>
            <person name="Natvig D."/>
            <person name="Lalanne C."/>
            <person name="Gautier V."/>
            <person name="Ament-Velasquez S.L."/>
            <person name="Kruys A."/>
            <person name="Hutchinson M.I."/>
            <person name="Powell A.J."/>
            <person name="Barry K."/>
            <person name="Miller A.N."/>
            <person name="Grigoriev I.V."/>
            <person name="Debuchy R."/>
            <person name="Gladieux P."/>
            <person name="Thoren M.H."/>
            <person name="Johannesson H."/>
        </authorList>
    </citation>
    <scope>NUCLEOTIDE SEQUENCE</scope>
    <source>
        <strain evidence="5">CBS 538.74</strain>
    </source>
</reference>
<dbReference type="GO" id="GO:0004672">
    <property type="term" value="F:protein kinase activity"/>
    <property type="evidence" value="ECO:0007669"/>
    <property type="project" value="InterPro"/>
</dbReference>
<dbReference type="GO" id="GO:0005524">
    <property type="term" value="F:ATP binding"/>
    <property type="evidence" value="ECO:0007669"/>
    <property type="project" value="InterPro"/>
</dbReference>
<dbReference type="InterPro" id="IPR000719">
    <property type="entry name" value="Prot_kinase_dom"/>
</dbReference>
<dbReference type="AlphaFoldDB" id="A0AAN6ZTK0"/>
<evidence type="ECO:0000256" key="1">
    <source>
        <dbReference type="ARBA" id="ARBA00005575"/>
    </source>
</evidence>
<evidence type="ECO:0000259" key="3">
    <source>
        <dbReference type="PROSITE" id="PS50006"/>
    </source>
</evidence>
<proteinExistence type="inferred from homology"/>
<feature type="compositionally biased region" description="Polar residues" evidence="2">
    <location>
        <begin position="24"/>
        <end position="35"/>
    </location>
</feature>
<dbReference type="CDD" id="cd00180">
    <property type="entry name" value="PKc"/>
    <property type="match status" value="1"/>
</dbReference>
<protein>
    <submittedName>
        <fullName evidence="5">Kinase-like domain-containing protein</fullName>
    </submittedName>
</protein>
<evidence type="ECO:0000313" key="5">
    <source>
        <dbReference type="EMBL" id="KAK4150412.1"/>
    </source>
</evidence>
<reference evidence="5" key="1">
    <citation type="journal article" date="2023" name="Mol. Phylogenet. Evol.">
        <title>Genome-scale phylogeny and comparative genomics of the fungal order Sordariales.</title>
        <authorList>
            <person name="Hensen N."/>
            <person name="Bonometti L."/>
            <person name="Westerberg I."/>
            <person name="Brannstrom I.O."/>
            <person name="Guillou S."/>
            <person name="Cros-Aarteil S."/>
            <person name="Calhoun S."/>
            <person name="Haridas S."/>
            <person name="Kuo A."/>
            <person name="Mondo S."/>
            <person name="Pangilinan J."/>
            <person name="Riley R."/>
            <person name="LaButti K."/>
            <person name="Andreopoulos B."/>
            <person name="Lipzen A."/>
            <person name="Chen C."/>
            <person name="Yan M."/>
            <person name="Daum C."/>
            <person name="Ng V."/>
            <person name="Clum A."/>
            <person name="Steindorff A."/>
            <person name="Ohm R.A."/>
            <person name="Martin F."/>
            <person name="Silar P."/>
            <person name="Natvig D.O."/>
            <person name="Lalanne C."/>
            <person name="Gautier V."/>
            <person name="Ament-Velasquez S.L."/>
            <person name="Kruys A."/>
            <person name="Hutchinson M.I."/>
            <person name="Powell A.J."/>
            <person name="Barry K."/>
            <person name="Miller A.N."/>
            <person name="Grigoriev I.V."/>
            <person name="Debuchy R."/>
            <person name="Gladieux P."/>
            <person name="Hiltunen Thoren M."/>
            <person name="Johannesson H."/>
        </authorList>
    </citation>
    <scope>NUCLEOTIDE SEQUENCE</scope>
    <source>
        <strain evidence="5">CBS 538.74</strain>
    </source>
</reference>
<keyword evidence="5" id="KW-0418">Kinase</keyword>
<evidence type="ECO:0000313" key="6">
    <source>
        <dbReference type="Proteomes" id="UP001302745"/>
    </source>
</evidence>
<dbReference type="PROSITE" id="PS50006">
    <property type="entry name" value="FHA_DOMAIN"/>
    <property type="match status" value="1"/>
</dbReference>
<dbReference type="SMART" id="SM00220">
    <property type="entry name" value="S_TKc"/>
    <property type="match status" value="1"/>
</dbReference>
<dbReference type="InterPro" id="IPR008271">
    <property type="entry name" value="Ser/Thr_kinase_AS"/>
</dbReference>
<evidence type="ECO:0000259" key="4">
    <source>
        <dbReference type="PROSITE" id="PS50011"/>
    </source>
</evidence>
<dbReference type="SUPFAM" id="SSF49879">
    <property type="entry name" value="SMAD/FHA domain"/>
    <property type="match status" value="1"/>
</dbReference>
<dbReference type="Gene3D" id="1.10.510.10">
    <property type="entry name" value="Transferase(Phosphotransferase) domain 1"/>
    <property type="match status" value="1"/>
</dbReference>
<keyword evidence="5" id="KW-0808">Transferase</keyword>
<comment type="similarity">
    <text evidence="1">Belongs to the protein kinase superfamily. CAMK Ser/Thr protein kinase family. CHEK2 subfamily.</text>
</comment>
<feature type="domain" description="Protein kinase" evidence="4">
    <location>
        <begin position="238"/>
        <end position="485"/>
    </location>
</feature>
<dbReference type="Gene3D" id="2.60.200.20">
    <property type="match status" value="1"/>
</dbReference>
<dbReference type="CDD" id="cd00060">
    <property type="entry name" value="FHA"/>
    <property type="match status" value="1"/>
</dbReference>
<dbReference type="InterPro" id="IPR000253">
    <property type="entry name" value="FHA_dom"/>
</dbReference>
<dbReference type="InterPro" id="IPR008984">
    <property type="entry name" value="SMAD_FHA_dom_sf"/>
</dbReference>
<dbReference type="PROSITE" id="PS00108">
    <property type="entry name" value="PROTEIN_KINASE_ST"/>
    <property type="match status" value="1"/>
</dbReference>
<dbReference type="EMBL" id="MU857073">
    <property type="protein sequence ID" value="KAK4150412.1"/>
    <property type="molecule type" value="Genomic_DNA"/>
</dbReference>
<accession>A0AAN6ZTK0</accession>
<name>A0AAN6ZTK0_9PEZI</name>
<dbReference type="SMART" id="SM00240">
    <property type="entry name" value="FHA"/>
    <property type="match status" value="1"/>
</dbReference>
<dbReference type="PROSITE" id="PS50011">
    <property type="entry name" value="PROTEIN_KINASE_DOM"/>
    <property type="match status" value="1"/>
</dbReference>
<dbReference type="InterPro" id="IPR011009">
    <property type="entry name" value="Kinase-like_dom_sf"/>
</dbReference>
<dbReference type="Pfam" id="PF00498">
    <property type="entry name" value="FHA"/>
    <property type="match status" value="1"/>
</dbReference>
<feature type="domain" description="FHA" evidence="3">
    <location>
        <begin position="89"/>
        <end position="146"/>
    </location>
</feature>
<dbReference type="Proteomes" id="UP001302745">
    <property type="component" value="Unassembled WGS sequence"/>
</dbReference>
<comment type="caution">
    <text evidence="5">The sequence shown here is derived from an EMBL/GenBank/DDBJ whole genome shotgun (WGS) entry which is preliminary data.</text>
</comment>
<feature type="compositionally biased region" description="Basic and acidic residues" evidence="2">
    <location>
        <begin position="37"/>
        <end position="67"/>
    </location>
</feature>
<organism evidence="5 6">
    <name type="scientific">Chaetomidium leptoderma</name>
    <dbReference type="NCBI Taxonomy" id="669021"/>
    <lineage>
        <taxon>Eukaryota</taxon>
        <taxon>Fungi</taxon>
        <taxon>Dikarya</taxon>
        <taxon>Ascomycota</taxon>
        <taxon>Pezizomycotina</taxon>
        <taxon>Sordariomycetes</taxon>
        <taxon>Sordariomycetidae</taxon>
        <taxon>Sordariales</taxon>
        <taxon>Chaetomiaceae</taxon>
        <taxon>Chaetomidium</taxon>
    </lineage>
</organism>
<feature type="region of interest" description="Disordered" evidence="2">
    <location>
        <begin position="1"/>
        <end position="67"/>
    </location>
</feature>
<sequence length="508" mass="57288">MEDPDLIARLYPVGEEQRRDASKYATNTIRSSTRSKPAAEQRPPETHLARDAREATEPRESESGSSEELRYLPYIELRFSDGPRTSAGFVFGKDPDTSDILLPNIAGISRQHFALTFKTDFRDRHYRLAVRDLGSTEGTIVTYDDQGNRARSKFDWVIAGFDFPEKTETLVVRPHKVFSFRIVVAHHNLASTAYITNVERFLQGAANSDVLFGALRLQSGPQTKRNTASHTPSHSPLLINRGRIAEGKFGVVSRHWNVSTGDEYACKRPIMAQYREHRWKKEMEIMKSVQHDNIVRLCYWTTSPEPSLYMEYMEFGNLSDEQSRYPFSVAECSDILRQSLSALVYLHGRREPIAHRDLKPENILVNDRDPLHIKLADFGLAKAGSLKTHCGTWIYAAPEIQVDARTDRHTVAVDLWSLAVVILQLAYKLPDPGYGSGIEWCEDIVGEASSWQSDGLIDILQHMLVIEATARGSAATCLDAVEAWTQAGAATTPTQAHYDEPAFWQHQV</sequence>
<keyword evidence="6" id="KW-1185">Reference proteome</keyword>
<gene>
    <name evidence="5" type="ORF">C8A00DRAFT_46185</name>
</gene>
<dbReference type="Pfam" id="PF00069">
    <property type="entry name" value="Pkinase"/>
    <property type="match status" value="1"/>
</dbReference>
<evidence type="ECO:0000256" key="2">
    <source>
        <dbReference type="SAM" id="MobiDB-lite"/>
    </source>
</evidence>
<dbReference type="SUPFAM" id="SSF56112">
    <property type="entry name" value="Protein kinase-like (PK-like)"/>
    <property type="match status" value="1"/>
</dbReference>